<evidence type="ECO:0000256" key="6">
    <source>
        <dbReference type="ARBA" id="ARBA00022679"/>
    </source>
</evidence>
<keyword evidence="13 14" id="KW-0472">Membrane</keyword>
<evidence type="ECO:0000259" key="16">
    <source>
        <dbReference type="PROSITE" id="PS50885"/>
    </source>
</evidence>
<comment type="subcellular location">
    <subcellularLocation>
        <location evidence="2">Cell membrane</location>
        <topology evidence="2">Multi-pass membrane protein</topology>
    </subcellularLocation>
</comment>
<dbReference type="SUPFAM" id="SSF55874">
    <property type="entry name" value="ATPase domain of HSP90 chaperone/DNA topoisomerase II/histidine kinase"/>
    <property type="match status" value="1"/>
</dbReference>
<feature type="domain" description="Histidine kinase" evidence="15">
    <location>
        <begin position="408"/>
        <end position="593"/>
    </location>
</feature>
<dbReference type="PANTHER" id="PTHR34220">
    <property type="entry name" value="SENSOR HISTIDINE KINASE YPDA"/>
    <property type="match status" value="1"/>
</dbReference>
<dbReference type="InterPro" id="IPR003660">
    <property type="entry name" value="HAMP_dom"/>
</dbReference>
<accession>A0ABW3HT32</accession>
<keyword evidence="5" id="KW-0597">Phosphoprotein</keyword>
<evidence type="ECO:0000259" key="15">
    <source>
        <dbReference type="PROSITE" id="PS50109"/>
    </source>
</evidence>
<dbReference type="SUPFAM" id="SSF158472">
    <property type="entry name" value="HAMP domain-like"/>
    <property type="match status" value="1"/>
</dbReference>
<dbReference type="Gene3D" id="6.10.340.10">
    <property type="match status" value="1"/>
</dbReference>
<evidence type="ECO:0000256" key="14">
    <source>
        <dbReference type="SAM" id="Phobius"/>
    </source>
</evidence>
<feature type="transmembrane region" description="Helical" evidence="14">
    <location>
        <begin position="20"/>
        <end position="40"/>
    </location>
</feature>
<evidence type="ECO:0000256" key="1">
    <source>
        <dbReference type="ARBA" id="ARBA00000085"/>
    </source>
</evidence>
<keyword evidence="4" id="KW-1003">Cell membrane</keyword>
<dbReference type="SMART" id="SM00304">
    <property type="entry name" value="HAMP"/>
    <property type="match status" value="1"/>
</dbReference>
<keyword evidence="8" id="KW-0547">Nucleotide-binding</keyword>
<protein>
    <recommendedName>
        <fullName evidence="3">histidine kinase</fullName>
        <ecNumber evidence="3">2.7.13.3</ecNumber>
    </recommendedName>
</protein>
<reference evidence="18" key="1">
    <citation type="journal article" date="2019" name="Int. J. Syst. Evol. Microbiol.">
        <title>The Global Catalogue of Microorganisms (GCM) 10K type strain sequencing project: providing services to taxonomists for standard genome sequencing and annotation.</title>
        <authorList>
            <consortium name="The Broad Institute Genomics Platform"/>
            <consortium name="The Broad Institute Genome Sequencing Center for Infectious Disease"/>
            <person name="Wu L."/>
            <person name="Ma J."/>
        </authorList>
    </citation>
    <scope>NUCLEOTIDE SEQUENCE [LARGE SCALE GENOMIC DNA]</scope>
    <source>
        <strain evidence="18">CCUG 59129</strain>
    </source>
</reference>
<evidence type="ECO:0000256" key="2">
    <source>
        <dbReference type="ARBA" id="ARBA00004651"/>
    </source>
</evidence>
<dbReference type="PROSITE" id="PS50885">
    <property type="entry name" value="HAMP"/>
    <property type="match status" value="1"/>
</dbReference>
<dbReference type="InterPro" id="IPR050640">
    <property type="entry name" value="Bact_2-comp_sensor_kinase"/>
</dbReference>
<dbReference type="Pfam" id="PF06580">
    <property type="entry name" value="His_kinase"/>
    <property type="match status" value="1"/>
</dbReference>
<evidence type="ECO:0000256" key="7">
    <source>
        <dbReference type="ARBA" id="ARBA00022692"/>
    </source>
</evidence>
<keyword evidence="10" id="KW-0067">ATP-binding</keyword>
<dbReference type="Pfam" id="PF00672">
    <property type="entry name" value="HAMP"/>
    <property type="match status" value="1"/>
</dbReference>
<dbReference type="InterPro" id="IPR036890">
    <property type="entry name" value="HATPase_C_sf"/>
</dbReference>
<evidence type="ECO:0000256" key="9">
    <source>
        <dbReference type="ARBA" id="ARBA00022777"/>
    </source>
</evidence>
<dbReference type="InterPro" id="IPR005467">
    <property type="entry name" value="His_kinase_dom"/>
</dbReference>
<feature type="domain" description="HAMP" evidence="16">
    <location>
        <begin position="315"/>
        <end position="367"/>
    </location>
</feature>
<evidence type="ECO:0000256" key="12">
    <source>
        <dbReference type="ARBA" id="ARBA00023012"/>
    </source>
</evidence>
<dbReference type="GO" id="GO:0004673">
    <property type="term" value="F:protein histidine kinase activity"/>
    <property type="evidence" value="ECO:0007669"/>
    <property type="project" value="UniProtKB-EC"/>
</dbReference>
<evidence type="ECO:0000313" key="17">
    <source>
        <dbReference type="EMBL" id="MFD0960440.1"/>
    </source>
</evidence>
<evidence type="ECO:0000256" key="5">
    <source>
        <dbReference type="ARBA" id="ARBA00022553"/>
    </source>
</evidence>
<dbReference type="RefSeq" id="WP_377564938.1">
    <property type="nucleotide sequence ID" value="NZ_JBHTJZ010000021.1"/>
</dbReference>
<dbReference type="EMBL" id="JBHTJZ010000021">
    <property type="protein sequence ID" value="MFD0960440.1"/>
    <property type="molecule type" value="Genomic_DNA"/>
</dbReference>
<keyword evidence="9 17" id="KW-0418">Kinase</keyword>
<dbReference type="PANTHER" id="PTHR34220:SF11">
    <property type="entry name" value="SENSOR PROTEIN KINASE HPTS"/>
    <property type="match status" value="1"/>
</dbReference>
<dbReference type="EC" id="2.7.13.3" evidence="3"/>
<keyword evidence="18" id="KW-1185">Reference proteome</keyword>
<feature type="transmembrane region" description="Helical" evidence="14">
    <location>
        <begin position="297"/>
        <end position="325"/>
    </location>
</feature>
<keyword evidence="11 14" id="KW-1133">Transmembrane helix</keyword>
<evidence type="ECO:0000256" key="3">
    <source>
        <dbReference type="ARBA" id="ARBA00012438"/>
    </source>
</evidence>
<evidence type="ECO:0000256" key="11">
    <source>
        <dbReference type="ARBA" id="ARBA00022989"/>
    </source>
</evidence>
<name>A0ABW3HT32_9BACL</name>
<proteinExistence type="predicted"/>
<evidence type="ECO:0000256" key="4">
    <source>
        <dbReference type="ARBA" id="ARBA00022475"/>
    </source>
</evidence>
<evidence type="ECO:0000256" key="13">
    <source>
        <dbReference type="ARBA" id="ARBA00023136"/>
    </source>
</evidence>
<keyword evidence="6 17" id="KW-0808">Transferase</keyword>
<evidence type="ECO:0000256" key="10">
    <source>
        <dbReference type="ARBA" id="ARBA00022840"/>
    </source>
</evidence>
<comment type="catalytic activity">
    <reaction evidence="1">
        <text>ATP + protein L-histidine = ADP + protein N-phospho-L-histidine.</text>
        <dbReference type="EC" id="2.7.13.3"/>
    </reaction>
</comment>
<keyword evidence="7 14" id="KW-0812">Transmembrane</keyword>
<keyword evidence="12" id="KW-0902">Two-component regulatory system</keyword>
<comment type="caution">
    <text evidence="17">The sequence shown here is derived from an EMBL/GenBank/DDBJ whole genome shotgun (WGS) entry which is preliminary data.</text>
</comment>
<evidence type="ECO:0000256" key="8">
    <source>
        <dbReference type="ARBA" id="ARBA00022741"/>
    </source>
</evidence>
<dbReference type="Proteomes" id="UP001596989">
    <property type="component" value="Unassembled WGS sequence"/>
</dbReference>
<dbReference type="InterPro" id="IPR003594">
    <property type="entry name" value="HATPase_dom"/>
</dbReference>
<dbReference type="Gene3D" id="3.30.565.10">
    <property type="entry name" value="Histidine kinase-like ATPase, C-terminal domain"/>
    <property type="match status" value="1"/>
</dbReference>
<organism evidence="17 18">
    <name type="scientific">Paenibacillus chungangensis</name>
    <dbReference type="NCBI Taxonomy" id="696535"/>
    <lineage>
        <taxon>Bacteria</taxon>
        <taxon>Bacillati</taxon>
        <taxon>Bacillota</taxon>
        <taxon>Bacilli</taxon>
        <taxon>Bacillales</taxon>
        <taxon>Paenibacillaceae</taxon>
        <taxon>Paenibacillus</taxon>
    </lineage>
</organism>
<gene>
    <name evidence="17" type="ORF">ACFQ2I_13690</name>
</gene>
<sequence>MTVLYGKLRHMYQERVQFRLTIYFLFILIPLVGVSLFANFRSTDILEGQTDERTLNSLQSALSNIDLVLQDLDNLSALISSDHSIEPVLHEAADILLPSELYGFYNIIDRLTNITAINGYLKEISILHTPSSFLLSTQHGGRKLDYREESWFAEVEQAGGKTVLYAPMRQGEPSPLFGYGTVSFMRIMDVHKLYSASNVLILTISRDKLLGMIEQLQVTPDTSIYLYSPDGRLLAGTNELYVEDEWRHLEGRKAAGVEAGMLVWRMQSAQSGWSLVMMQPEGELYKESRQLSQFTNIIILLSVVLAFLISLVVYKSIAAPLSSLLHGMKQMRLRKFGTRLTNARKDEFGALTEAFNGMIADQQRLIQDIYEHQLQLSKTELKFLHSQINPHFLYNTLDSIYWTAKNYEADEISEMVLNLSKFFRLNLSKGRETFTVSETLEHLMYYLRVQQFRFMDQFTVRFDIAEETKDIHVLKLLLQPIVENAILHGLEKRGSGGELVITSTLEDGMLCLTVQDNGAGIDEDRLTYMKRELKRLESREQLVAITEQQHKELFGLRNVLGRLKLYYGDSAMLYIESVAGEGTMVAMRFPLERETEASA</sequence>
<dbReference type="InterPro" id="IPR010559">
    <property type="entry name" value="Sig_transdc_His_kin_internal"/>
</dbReference>
<dbReference type="PROSITE" id="PS50109">
    <property type="entry name" value="HIS_KIN"/>
    <property type="match status" value="1"/>
</dbReference>
<dbReference type="Pfam" id="PF02518">
    <property type="entry name" value="HATPase_c"/>
    <property type="match status" value="1"/>
</dbReference>
<evidence type="ECO:0000313" key="18">
    <source>
        <dbReference type="Proteomes" id="UP001596989"/>
    </source>
</evidence>
<dbReference type="CDD" id="cd06225">
    <property type="entry name" value="HAMP"/>
    <property type="match status" value="1"/>
</dbReference>